<accession>A0A7J5ADT4</accession>
<dbReference type="EMBL" id="WAAU01000024">
    <property type="protein sequence ID" value="KAB1155209.1"/>
    <property type="molecule type" value="Genomic_DNA"/>
</dbReference>
<evidence type="ECO:0000256" key="1">
    <source>
        <dbReference type="SAM" id="SignalP"/>
    </source>
</evidence>
<dbReference type="Pfam" id="PF12741">
    <property type="entry name" value="SusD-like"/>
    <property type="match status" value="1"/>
</dbReference>
<name>A0A7J5ADT4_9FLAO</name>
<dbReference type="OrthoDB" id="725917at2"/>
<proteinExistence type="predicted"/>
<feature type="signal peptide" evidence="1">
    <location>
        <begin position="1"/>
        <end position="23"/>
    </location>
</feature>
<dbReference type="PROSITE" id="PS51257">
    <property type="entry name" value="PROKAR_LIPOPROTEIN"/>
    <property type="match status" value="1"/>
</dbReference>
<keyword evidence="3" id="KW-1185">Reference proteome</keyword>
<gene>
    <name evidence="2" type="ORF">F7018_12080</name>
</gene>
<comment type="caution">
    <text evidence="2">The sequence shown here is derived from an EMBL/GenBank/DDBJ whole genome shotgun (WGS) entry which is preliminary data.</text>
</comment>
<sequence length="547" mass="61467">MKKMKKINIFIILLISVMFVSCSLDDLQENPNAATPTSADITLLANGVQINFANFVTSAQNQPMGVTRMILMSGVYDNAYSSVSFDSKWRNGYSGLLADAVTLLNNVGSDPIHNNVKAQTQILMSYTLTTLVDYFGDVPYSEAIKFDSNTNPKLDSGEDVYKEALNLLNDAIQNINNNSGSNELVTDMFYGGSMAKWKTLANTLKLRIYNNTRLVDANAKAEINKLILENDLIDTSEEDFVWKYGTQRNDPDTRSPRFRESITRSNYMGQYIMNIMKNTYSNPDPRIYYYFYRQSGTYPGNDEQGLFDRPCQRFPKPLHYTASDPYCNSIGDGYWGRDHGNNEGVPSDEGRITIWGLYPYGTKFDNNSFTTLSETGNNAGAAGQGYFPIFMSSWTSFIKTEAALTLSTDGDPVSLFRDALNKSFNTVKDFNLDQPNGSNVMTGIKINDYINVIITNYNNSNATEKLDLVMKQFYLATWGNGLEAYNNYRRTGYPSDIQPNLESAPGDFIRSFKYPASAVTNNSNINQKPNQSVKVFWDTQTSVNINK</sequence>
<dbReference type="AlphaFoldDB" id="A0A7J5ADT4"/>
<dbReference type="Pfam" id="PF12771">
    <property type="entry name" value="SusD-like_2"/>
    <property type="match status" value="1"/>
</dbReference>
<keyword evidence="1" id="KW-0732">Signal</keyword>
<evidence type="ECO:0000313" key="2">
    <source>
        <dbReference type="EMBL" id="KAB1155209.1"/>
    </source>
</evidence>
<dbReference type="SUPFAM" id="SSF48452">
    <property type="entry name" value="TPR-like"/>
    <property type="match status" value="1"/>
</dbReference>
<dbReference type="Proteomes" id="UP000467305">
    <property type="component" value="Unassembled WGS sequence"/>
</dbReference>
<dbReference type="Gene3D" id="1.25.40.390">
    <property type="match status" value="2"/>
</dbReference>
<feature type="chain" id="PRO_5029651758" evidence="1">
    <location>
        <begin position="24"/>
        <end position="547"/>
    </location>
</feature>
<evidence type="ECO:0000313" key="3">
    <source>
        <dbReference type="Proteomes" id="UP000467305"/>
    </source>
</evidence>
<protein>
    <submittedName>
        <fullName evidence="2">SusD/RagB family nutrient-binding outer membrane lipoprotein</fullName>
    </submittedName>
</protein>
<dbReference type="InterPro" id="IPR024302">
    <property type="entry name" value="SusD-like"/>
</dbReference>
<dbReference type="InterPro" id="IPR041662">
    <property type="entry name" value="SusD-like_2"/>
</dbReference>
<reference evidence="2 3" key="1">
    <citation type="submission" date="2019-09" db="EMBL/GenBank/DDBJ databases">
        <authorList>
            <person name="Cao W.R."/>
        </authorList>
    </citation>
    <scope>NUCLEOTIDE SEQUENCE [LARGE SCALE GENOMIC DNA]</scope>
    <source>
        <strain evidence="3">a4</strain>
    </source>
</reference>
<dbReference type="InterPro" id="IPR011990">
    <property type="entry name" value="TPR-like_helical_dom_sf"/>
</dbReference>
<organism evidence="2 3">
    <name type="scientific">Tenacibaculum aiptasiae</name>
    <dbReference type="NCBI Taxonomy" id="426481"/>
    <lineage>
        <taxon>Bacteria</taxon>
        <taxon>Pseudomonadati</taxon>
        <taxon>Bacteroidota</taxon>
        <taxon>Flavobacteriia</taxon>
        <taxon>Flavobacteriales</taxon>
        <taxon>Flavobacteriaceae</taxon>
        <taxon>Tenacibaculum</taxon>
    </lineage>
</organism>
<keyword evidence="2" id="KW-0449">Lipoprotein</keyword>